<feature type="domain" description="Septum formation inhibitor MinC C-terminal" evidence="8">
    <location>
        <begin position="133"/>
        <end position="230"/>
    </location>
</feature>
<evidence type="ECO:0000256" key="4">
    <source>
        <dbReference type="ARBA" id="ARBA00023306"/>
    </source>
</evidence>
<evidence type="ECO:0000256" key="3">
    <source>
        <dbReference type="ARBA" id="ARBA00023210"/>
    </source>
</evidence>
<dbReference type="HAMAP" id="MF_00267">
    <property type="entry name" value="MinC"/>
    <property type="match status" value="1"/>
</dbReference>
<dbReference type="GO" id="GO:0051302">
    <property type="term" value="P:regulation of cell division"/>
    <property type="evidence" value="ECO:0007669"/>
    <property type="project" value="InterPro"/>
</dbReference>
<reference evidence="10 11" key="1">
    <citation type="submission" date="2017-04" db="EMBL/GenBank/DDBJ databases">
        <authorList>
            <person name="Afonso C.L."/>
            <person name="Miller P.J."/>
            <person name="Scott M.A."/>
            <person name="Spackman E."/>
            <person name="Goraichik I."/>
            <person name="Dimitrov K.M."/>
            <person name="Suarez D.L."/>
            <person name="Swayne D.E."/>
        </authorList>
    </citation>
    <scope>NUCLEOTIDE SEQUENCE [LARGE SCALE GENOMIC DNA]</scope>
    <source>
        <strain evidence="10 11">DSM 13146</strain>
    </source>
</reference>
<dbReference type="AlphaFoldDB" id="A0A1W1XC39"/>
<dbReference type="InterPro" id="IPR005526">
    <property type="entry name" value="Septum_form_inhib_MinC_C"/>
</dbReference>
<dbReference type="EMBL" id="FWXF01000005">
    <property type="protein sequence ID" value="SMC21615.1"/>
    <property type="molecule type" value="Genomic_DNA"/>
</dbReference>
<organism evidence="10 11">
    <name type="scientific">Desulfacinum hydrothermale DSM 13146</name>
    <dbReference type="NCBI Taxonomy" id="1121390"/>
    <lineage>
        <taxon>Bacteria</taxon>
        <taxon>Pseudomonadati</taxon>
        <taxon>Thermodesulfobacteriota</taxon>
        <taxon>Syntrophobacteria</taxon>
        <taxon>Syntrophobacterales</taxon>
        <taxon>Syntrophobacteraceae</taxon>
        <taxon>Desulfacinum</taxon>
    </lineage>
</organism>
<evidence type="ECO:0000256" key="7">
    <source>
        <dbReference type="SAM" id="MobiDB-lite"/>
    </source>
</evidence>
<dbReference type="GO" id="GO:0000902">
    <property type="term" value="P:cell morphogenesis"/>
    <property type="evidence" value="ECO:0007669"/>
    <property type="project" value="InterPro"/>
</dbReference>
<evidence type="ECO:0000313" key="11">
    <source>
        <dbReference type="Proteomes" id="UP000192783"/>
    </source>
</evidence>
<dbReference type="OrthoDB" id="9790810at2"/>
<dbReference type="Pfam" id="PF05209">
    <property type="entry name" value="MinC_N"/>
    <property type="match status" value="1"/>
</dbReference>
<dbReference type="PANTHER" id="PTHR34108:SF1">
    <property type="entry name" value="SEPTUM SITE-DETERMINING PROTEIN MINC"/>
    <property type="match status" value="1"/>
</dbReference>
<evidence type="ECO:0000256" key="2">
    <source>
        <dbReference type="ARBA" id="ARBA00022618"/>
    </source>
</evidence>
<dbReference type="PANTHER" id="PTHR34108">
    <property type="entry name" value="SEPTUM SITE-DETERMINING PROTEIN MINC"/>
    <property type="match status" value="1"/>
</dbReference>
<dbReference type="GO" id="GO:1901891">
    <property type="term" value="P:regulation of cell septum assembly"/>
    <property type="evidence" value="ECO:0007669"/>
    <property type="project" value="InterPro"/>
</dbReference>
<evidence type="ECO:0000313" key="10">
    <source>
        <dbReference type="EMBL" id="SMC21615.1"/>
    </source>
</evidence>
<evidence type="ECO:0000256" key="5">
    <source>
        <dbReference type="ARBA" id="ARBA00025606"/>
    </source>
</evidence>
<keyword evidence="2 6" id="KW-0132">Cell division</keyword>
<dbReference type="NCBIfam" id="TIGR01222">
    <property type="entry name" value="minC"/>
    <property type="match status" value="1"/>
</dbReference>
<dbReference type="Pfam" id="PF03775">
    <property type="entry name" value="MinC_C"/>
    <property type="match status" value="1"/>
</dbReference>
<dbReference type="STRING" id="1121390.SAMN02746041_01233"/>
<keyword evidence="4 6" id="KW-0131">Cell cycle</keyword>
<accession>A0A1W1XC39</accession>
<feature type="region of interest" description="Disordered" evidence="7">
    <location>
        <begin position="113"/>
        <end position="132"/>
    </location>
</feature>
<comment type="function">
    <text evidence="5 6">Cell division inhibitor that blocks the formation of polar Z ring septums. Rapidly oscillates between the poles of the cell to destabilize FtsZ filaments that have formed before they mature into polar Z rings. Prevents FtsZ polymerization.</text>
</comment>
<dbReference type="Proteomes" id="UP000192783">
    <property type="component" value="Unassembled WGS sequence"/>
</dbReference>
<evidence type="ECO:0000259" key="9">
    <source>
        <dbReference type="Pfam" id="PF05209"/>
    </source>
</evidence>
<evidence type="ECO:0000259" key="8">
    <source>
        <dbReference type="Pfam" id="PF03775"/>
    </source>
</evidence>
<sequence>MLGRMTDELPFVIKADREGFLLIVNGKTPLPHVLEALRTKLEESKAFFQKSKMILDLHQRPFDPEEVGAVRALMEQAAGVELAEVRVSCEDGAFSRWAAGLLGVKIRLGTERDKDTGASDSQANPHDASPPLVVRQTCRSGTRIESPAELVILGDVNPGAEIIASGDIVVFGTLRGVAHAGAQGDREARIWALHIEPQQLRIADLVALPPRGRKPKPKRYEVAEVKGDLIQVVSY</sequence>
<dbReference type="Gene3D" id="2.160.20.70">
    <property type="match status" value="1"/>
</dbReference>
<comment type="subunit">
    <text evidence="6">Interacts with MinD and FtsZ.</text>
</comment>
<evidence type="ECO:0000256" key="1">
    <source>
        <dbReference type="ARBA" id="ARBA00006291"/>
    </source>
</evidence>
<dbReference type="Gene3D" id="3.30.160.540">
    <property type="match status" value="1"/>
</dbReference>
<protein>
    <recommendedName>
        <fullName evidence="6">Probable septum site-determining protein MinC</fullName>
    </recommendedName>
</protein>
<proteinExistence type="inferred from homology"/>
<dbReference type="SUPFAM" id="SSF63848">
    <property type="entry name" value="Cell-division inhibitor MinC, C-terminal domain"/>
    <property type="match status" value="1"/>
</dbReference>
<keyword evidence="11" id="KW-1185">Reference proteome</keyword>
<gene>
    <name evidence="6" type="primary">minC</name>
    <name evidence="10" type="ORF">SAMN02746041_01233</name>
</gene>
<evidence type="ECO:0000256" key="6">
    <source>
        <dbReference type="HAMAP-Rule" id="MF_00267"/>
    </source>
</evidence>
<name>A0A1W1XC39_9BACT</name>
<dbReference type="GO" id="GO:0000917">
    <property type="term" value="P:division septum assembly"/>
    <property type="evidence" value="ECO:0007669"/>
    <property type="project" value="UniProtKB-KW"/>
</dbReference>
<dbReference type="RefSeq" id="WP_084057001.1">
    <property type="nucleotide sequence ID" value="NZ_FWXF01000005.1"/>
</dbReference>
<dbReference type="InterPro" id="IPR036145">
    <property type="entry name" value="MinC_C_sf"/>
</dbReference>
<feature type="domain" description="Septum formation inhibitor MinC N-terminal" evidence="9">
    <location>
        <begin position="11"/>
        <end position="76"/>
    </location>
</feature>
<keyword evidence="3 6" id="KW-0717">Septation</keyword>
<dbReference type="InterPro" id="IPR016098">
    <property type="entry name" value="CAP/MinC_C"/>
</dbReference>
<dbReference type="InterPro" id="IPR013033">
    <property type="entry name" value="MinC"/>
</dbReference>
<comment type="similarity">
    <text evidence="1 6">Belongs to the MinC family.</text>
</comment>
<dbReference type="InterPro" id="IPR007874">
    <property type="entry name" value="MinC_N"/>
</dbReference>